<dbReference type="Gramene" id="ONIVA07G05730.4">
    <property type="protein sequence ID" value="ONIVA07G05730.4"/>
    <property type="gene ID" value="ONIVA07G05730"/>
</dbReference>
<name>A0A0E0HY35_ORYNI</name>
<sequence>MSTAGAPIAAVSSPTPSPLLRPLPPLALPHGHHLPAALPPPHPPRPGGGCSSPPPAAQSPTPPWRVPPLLPVPAAREAPGVVDSHLHVWASPRQTDDDATAGACIHACPDHAADATPRSQLTNAIIGAKHQDGCIHSMCLGATTQQEAAAMARAAVVAAAASERRSSSTCVAVFAGSVNFSLPTWLDPLISPPLLSGSGLPAHGGRDSVELGEAHWDARDAGGDMKFKHHLCHLPAYGGSSDAKLGDRRMMPLVVPATRGMFASTILVLFGALHRRSLGKCAGLRVVRASGEEEVAPCSSRAKRAGSSLGTSRAEPGFQLVRITSRAELARYPNELDRAEPS</sequence>
<dbReference type="HOGENOM" id="CLU_069929_0_0_1"/>
<reference evidence="2" key="2">
    <citation type="submission" date="2018-04" db="EMBL/GenBank/DDBJ databases">
        <title>OnivRS2 (Oryza nivara Reference Sequence Version 2).</title>
        <authorList>
            <person name="Zhang J."/>
            <person name="Kudrna D."/>
            <person name="Lee S."/>
            <person name="Talag J."/>
            <person name="Rajasekar S."/>
            <person name="Welchert J."/>
            <person name="Hsing Y.-I."/>
            <person name="Wing R.A."/>
        </authorList>
    </citation>
    <scope>NUCLEOTIDE SEQUENCE [LARGE SCALE GENOMIC DNA]</scope>
    <source>
        <strain evidence="2">SL10</strain>
    </source>
</reference>
<proteinExistence type="predicted"/>
<feature type="region of interest" description="Disordered" evidence="1">
    <location>
        <begin position="1"/>
        <end position="71"/>
    </location>
</feature>
<evidence type="ECO:0000313" key="3">
    <source>
        <dbReference type="Proteomes" id="UP000006591"/>
    </source>
</evidence>
<reference evidence="2" key="1">
    <citation type="submission" date="2015-04" db="UniProtKB">
        <authorList>
            <consortium name="EnsemblPlants"/>
        </authorList>
    </citation>
    <scope>IDENTIFICATION</scope>
    <source>
        <strain evidence="2">SL10</strain>
    </source>
</reference>
<feature type="compositionally biased region" description="Pro residues" evidence="1">
    <location>
        <begin position="15"/>
        <end position="27"/>
    </location>
</feature>
<evidence type="ECO:0000313" key="2">
    <source>
        <dbReference type="EnsemblPlants" id="ONIVA07G05730.4"/>
    </source>
</evidence>
<evidence type="ECO:0000256" key="1">
    <source>
        <dbReference type="SAM" id="MobiDB-lite"/>
    </source>
</evidence>
<dbReference type="AlphaFoldDB" id="A0A0E0HY35"/>
<feature type="compositionally biased region" description="Pro residues" evidence="1">
    <location>
        <begin position="37"/>
        <end position="71"/>
    </location>
</feature>
<accession>A0A0E0HY35</accession>
<dbReference type="Proteomes" id="UP000006591">
    <property type="component" value="Chromosome 7"/>
</dbReference>
<keyword evidence="3" id="KW-1185">Reference proteome</keyword>
<protein>
    <submittedName>
        <fullName evidence="2">Uncharacterized protein</fullName>
    </submittedName>
</protein>
<organism evidence="2">
    <name type="scientific">Oryza nivara</name>
    <name type="common">Indian wild rice</name>
    <name type="synonym">Oryza sativa f. spontanea</name>
    <dbReference type="NCBI Taxonomy" id="4536"/>
    <lineage>
        <taxon>Eukaryota</taxon>
        <taxon>Viridiplantae</taxon>
        <taxon>Streptophyta</taxon>
        <taxon>Embryophyta</taxon>
        <taxon>Tracheophyta</taxon>
        <taxon>Spermatophyta</taxon>
        <taxon>Magnoliopsida</taxon>
        <taxon>Liliopsida</taxon>
        <taxon>Poales</taxon>
        <taxon>Poaceae</taxon>
        <taxon>BOP clade</taxon>
        <taxon>Oryzoideae</taxon>
        <taxon>Oryzeae</taxon>
        <taxon>Oryzinae</taxon>
        <taxon>Oryza</taxon>
    </lineage>
</organism>
<dbReference type="EnsemblPlants" id="ONIVA07G05730.4">
    <property type="protein sequence ID" value="ONIVA07G05730.4"/>
    <property type="gene ID" value="ONIVA07G05730"/>
</dbReference>